<keyword evidence="2 4" id="KW-0547">Nucleotide-binding</keyword>
<dbReference type="OrthoDB" id="9801938at2"/>
<feature type="binding site" evidence="4">
    <location>
        <begin position="135"/>
        <end position="143"/>
    </location>
    <ligand>
        <name>ATP</name>
        <dbReference type="ChEBI" id="CHEBI:30616"/>
    </ligand>
</feature>
<dbReference type="EC" id="6.3.3.2" evidence="5"/>
<dbReference type="InterPro" id="IPR037171">
    <property type="entry name" value="NagB/RpiA_transferase-like"/>
</dbReference>
<dbReference type="AlphaFoldDB" id="A0A845ATN3"/>
<dbReference type="InterPro" id="IPR002698">
    <property type="entry name" value="FTHF_cligase"/>
</dbReference>
<sequence length="191" mass="20918">MKSKSDLRKELRRVRKDHVAAQPAAIKALLFNRPPAPLLDLLAENATIALYPAIGSEAPTSSYAKFFLERGHVIALPRFADENAQMEFAAFQDPFDKSDLVPGPFGLEQPDASLPVIEPDVLFVPLIGCTAKGDRLGQGGGHYDRWFAAHTGKTKVGLAWDVQVVEGLPIEAHDQQLDFIVTPTRLYGPFA</sequence>
<feature type="binding site" evidence="4">
    <location>
        <position position="57"/>
    </location>
    <ligand>
        <name>substrate</name>
    </ligand>
</feature>
<dbReference type="InterPro" id="IPR024185">
    <property type="entry name" value="FTHF_cligase-like_sf"/>
</dbReference>
<gene>
    <name evidence="6" type="ORF">GRI94_10210</name>
</gene>
<dbReference type="PANTHER" id="PTHR23407:SF1">
    <property type="entry name" value="5-FORMYLTETRAHYDROFOLATE CYCLO-LIGASE"/>
    <property type="match status" value="1"/>
</dbReference>
<dbReference type="NCBIfam" id="TIGR02727">
    <property type="entry name" value="MTHFS_bact"/>
    <property type="match status" value="1"/>
</dbReference>
<evidence type="ECO:0000256" key="5">
    <source>
        <dbReference type="RuleBase" id="RU361279"/>
    </source>
</evidence>
<dbReference type="Pfam" id="PF01812">
    <property type="entry name" value="5-FTHF_cyc-lig"/>
    <property type="match status" value="1"/>
</dbReference>
<dbReference type="GO" id="GO:0005524">
    <property type="term" value="F:ATP binding"/>
    <property type="evidence" value="ECO:0007669"/>
    <property type="project" value="UniProtKB-KW"/>
</dbReference>
<keyword evidence="3 4" id="KW-0067">ATP-binding</keyword>
<name>A0A845ATN3_9SPHN</name>
<comment type="caution">
    <text evidence="6">The sequence shown here is derived from an EMBL/GenBank/DDBJ whole genome shotgun (WGS) entry which is preliminary data.</text>
</comment>
<accession>A0A845ATN3</accession>
<dbReference type="PANTHER" id="PTHR23407">
    <property type="entry name" value="ATPASE INHIBITOR/5-FORMYLTETRAHYDROFOLATE CYCLO-LIGASE"/>
    <property type="match status" value="1"/>
</dbReference>
<comment type="cofactor">
    <cofactor evidence="5">
        <name>Mg(2+)</name>
        <dbReference type="ChEBI" id="CHEBI:18420"/>
    </cofactor>
</comment>
<evidence type="ECO:0000313" key="6">
    <source>
        <dbReference type="EMBL" id="MXP32191.1"/>
    </source>
</evidence>
<dbReference type="GO" id="GO:0030272">
    <property type="term" value="F:5-formyltetrahydrofolate cyclo-ligase activity"/>
    <property type="evidence" value="ECO:0007669"/>
    <property type="project" value="UniProtKB-EC"/>
</dbReference>
<proteinExistence type="inferred from homology"/>
<keyword evidence="7" id="KW-1185">Reference proteome</keyword>
<dbReference type="SUPFAM" id="SSF100950">
    <property type="entry name" value="NagB/RpiA/CoA transferase-like"/>
    <property type="match status" value="1"/>
</dbReference>
<feature type="binding site" evidence="4">
    <location>
        <begin position="4"/>
        <end position="8"/>
    </location>
    <ligand>
        <name>ATP</name>
        <dbReference type="ChEBI" id="CHEBI:30616"/>
    </ligand>
</feature>
<dbReference type="RefSeq" id="WP_160779554.1">
    <property type="nucleotide sequence ID" value="NZ_BAAAZF010000001.1"/>
</dbReference>
<organism evidence="6 7">
    <name type="scientific">Parerythrobacter jejuensis</name>
    <dbReference type="NCBI Taxonomy" id="795812"/>
    <lineage>
        <taxon>Bacteria</taxon>
        <taxon>Pseudomonadati</taxon>
        <taxon>Pseudomonadota</taxon>
        <taxon>Alphaproteobacteria</taxon>
        <taxon>Sphingomonadales</taxon>
        <taxon>Erythrobacteraceae</taxon>
        <taxon>Parerythrobacter</taxon>
    </lineage>
</organism>
<reference evidence="6 7" key="1">
    <citation type="submission" date="2019-12" db="EMBL/GenBank/DDBJ databases">
        <title>Genomic-based taxomic classification of the family Erythrobacteraceae.</title>
        <authorList>
            <person name="Xu L."/>
        </authorList>
    </citation>
    <scope>NUCLEOTIDE SEQUENCE [LARGE SCALE GENOMIC DNA]</scope>
    <source>
        <strain evidence="6 7">JCM 16677</strain>
    </source>
</reference>
<evidence type="ECO:0000256" key="2">
    <source>
        <dbReference type="ARBA" id="ARBA00022741"/>
    </source>
</evidence>
<dbReference type="GO" id="GO:0046872">
    <property type="term" value="F:metal ion binding"/>
    <property type="evidence" value="ECO:0007669"/>
    <property type="project" value="UniProtKB-KW"/>
</dbReference>
<dbReference type="EMBL" id="WTYE01000001">
    <property type="protein sequence ID" value="MXP32191.1"/>
    <property type="molecule type" value="Genomic_DNA"/>
</dbReference>
<dbReference type="Gene3D" id="3.40.50.10420">
    <property type="entry name" value="NagB/RpiA/CoA transferase-like"/>
    <property type="match status" value="1"/>
</dbReference>
<comment type="similarity">
    <text evidence="1 5">Belongs to the 5-formyltetrahydrofolate cyclo-ligase family.</text>
</comment>
<protein>
    <recommendedName>
        <fullName evidence="5">5-formyltetrahydrofolate cyclo-ligase</fullName>
        <ecNumber evidence="5">6.3.3.2</ecNumber>
    </recommendedName>
</protein>
<comment type="catalytic activity">
    <reaction evidence="5">
        <text>(6S)-5-formyl-5,6,7,8-tetrahydrofolate + ATP = (6R)-5,10-methenyltetrahydrofolate + ADP + phosphate</text>
        <dbReference type="Rhea" id="RHEA:10488"/>
        <dbReference type="ChEBI" id="CHEBI:30616"/>
        <dbReference type="ChEBI" id="CHEBI:43474"/>
        <dbReference type="ChEBI" id="CHEBI:57455"/>
        <dbReference type="ChEBI" id="CHEBI:57457"/>
        <dbReference type="ChEBI" id="CHEBI:456216"/>
        <dbReference type="EC" id="6.3.3.2"/>
    </reaction>
</comment>
<dbReference type="PIRSF" id="PIRSF006806">
    <property type="entry name" value="FTHF_cligase"/>
    <property type="match status" value="1"/>
</dbReference>
<keyword evidence="5" id="KW-0479">Metal-binding</keyword>
<evidence type="ECO:0000313" key="7">
    <source>
        <dbReference type="Proteomes" id="UP000446786"/>
    </source>
</evidence>
<dbReference type="GO" id="GO:0009396">
    <property type="term" value="P:folic acid-containing compound biosynthetic process"/>
    <property type="evidence" value="ECO:0007669"/>
    <property type="project" value="TreeGrafter"/>
</dbReference>
<evidence type="ECO:0000256" key="3">
    <source>
        <dbReference type="ARBA" id="ARBA00022840"/>
    </source>
</evidence>
<dbReference type="Proteomes" id="UP000446786">
    <property type="component" value="Unassembled WGS sequence"/>
</dbReference>
<keyword evidence="6" id="KW-0436">Ligase</keyword>
<evidence type="ECO:0000256" key="4">
    <source>
        <dbReference type="PIRSR" id="PIRSR006806-1"/>
    </source>
</evidence>
<evidence type="ECO:0000256" key="1">
    <source>
        <dbReference type="ARBA" id="ARBA00010638"/>
    </source>
</evidence>
<keyword evidence="5" id="KW-0460">Magnesium</keyword>
<dbReference type="GO" id="GO:0035999">
    <property type="term" value="P:tetrahydrofolate interconversion"/>
    <property type="evidence" value="ECO:0007669"/>
    <property type="project" value="TreeGrafter"/>
</dbReference>